<dbReference type="Proteomes" id="UP000019335">
    <property type="component" value="Chromosome 7"/>
</dbReference>
<sequence length="358" mass="39597">MSVSGPLKNAYVEEWMRNALYLPKRPALLMLNGGGGSRKPASDEDILEPRTGSPPLYGYGGDKGDLFEYYDAFGVHSQAMHEAVWKLDHLDKYNFHALVQVGKSTPKPAKWHPGPGGHLLRAQILAHHYLRLLDEAIISVLAALNGENTMLKLETLLETTTPLEQDPTVNEFKLPPPLYCDDFFCGSPASCAMTFEPIAQGSLLELVVSPPEPKTAKPTIESQNNSVWHTQLITYDQNAVVNARNRGAQYLDMKYVLQGNKYAGPLVLGVKTHKKHHMLFCQPPGSGQNQAPIGRNSSVLVDGKDSPFELEDSFYLTHTIRAPCWATKHQLEPGNHTITITPTNADGKYISLSAVIWF</sequence>
<dbReference type="EMBL" id="AZIL01000523">
    <property type="protein sequence ID" value="EWM27034.1"/>
    <property type="molecule type" value="Genomic_DNA"/>
</dbReference>
<accession>W7U2Y5</accession>
<comment type="caution">
    <text evidence="1">The sequence shown here is derived from an EMBL/GenBank/DDBJ whole genome shotgun (WGS) entry which is preliminary data.</text>
</comment>
<proteinExistence type="predicted"/>
<protein>
    <submittedName>
        <fullName evidence="1">Uncharacterized protein</fullName>
    </submittedName>
</protein>
<gene>
    <name evidence="1" type="ORF">Naga_100056g3</name>
</gene>
<evidence type="ECO:0000313" key="2">
    <source>
        <dbReference type="Proteomes" id="UP000019335"/>
    </source>
</evidence>
<name>W7U2Y5_9STRA</name>
<organism evidence="1 2">
    <name type="scientific">Nannochloropsis gaditana</name>
    <dbReference type="NCBI Taxonomy" id="72520"/>
    <lineage>
        <taxon>Eukaryota</taxon>
        <taxon>Sar</taxon>
        <taxon>Stramenopiles</taxon>
        <taxon>Ochrophyta</taxon>
        <taxon>Eustigmatophyceae</taxon>
        <taxon>Eustigmatales</taxon>
        <taxon>Monodopsidaceae</taxon>
        <taxon>Nannochloropsis</taxon>
    </lineage>
</organism>
<evidence type="ECO:0000313" key="1">
    <source>
        <dbReference type="EMBL" id="EWM27034.1"/>
    </source>
</evidence>
<keyword evidence="2" id="KW-1185">Reference proteome</keyword>
<dbReference type="AlphaFoldDB" id="W7U2Y5"/>
<reference evidence="1 2" key="1">
    <citation type="journal article" date="2014" name="Mol. Plant">
        <title>Chromosome Scale Genome Assembly and Transcriptome Profiling of Nannochloropsis gaditana in Nitrogen Depletion.</title>
        <authorList>
            <person name="Corteggiani Carpinelli E."/>
            <person name="Telatin A."/>
            <person name="Vitulo N."/>
            <person name="Forcato C."/>
            <person name="D'Angelo M."/>
            <person name="Schiavon R."/>
            <person name="Vezzi A."/>
            <person name="Giacometti G.M."/>
            <person name="Morosinotto T."/>
            <person name="Valle G."/>
        </authorList>
    </citation>
    <scope>NUCLEOTIDE SEQUENCE [LARGE SCALE GENOMIC DNA]</scope>
    <source>
        <strain evidence="1 2">B-31</strain>
    </source>
</reference>